<evidence type="ECO:0000313" key="2">
    <source>
        <dbReference type="EMBL" id="EMP30143.1"/>
    </source>
</evidence>
<organism evidence="2 3">
    <name type="scientific">Chelonia mydas</name>
    <name type="common">Green sea-turtle</name>
    <name type="synonym">Chelonia agassizi</name>
    <dbReference type="NCBI Taxonomy" id="8469"/>
    <lineage>
        <taxon>Eukaryota</taxon>
        <taxon>Metazoa</taxon>
        <taxon>Chordata</taxon>
        <taxon>Craniata</taxon>
        <taxon>Vertebrata</taxon>
        <taxon>Euteleostomi</taxon>
        <taxon>Archelosauria</taxon>
        <taxon>Testudinata</taxon>
        <taxon>Testudines</taxon>
        <taxon>Cryptodira</taxon>
        <taxon>Durocryptodira</taxon>
        <taxon>Americhelydia</taxon>
        <taxon>Chelonioidea</taxon>
        <taxon>Cheloniidae</taxon>
        <taxon>Chelonia</taxon>
    </lineage>
</organism>
<accession>M7BDC1</accession>
<sequence>MERLWKSPTAPAPKPAGSSWHRSHYPAQKWHRNQERSGSLTQRPTPLEPANGARPREEHPGLKTLELGPSSPVPFDSLSQVIEEVELPSTPDTFEAARDLIAMTAPWSPVLQVKPLVPQSVALPRGKAAMLRHSAPPVE</sequence>
<gene>
    <name evidence="2" type="ORF">UY3_12726</name>
</gene>
<dbReference type="Proteomes" id="UP000031443">
    <property type="component" value="Unassembled WGS sequence"/>
</dbReference>
<feature type="region of interest" description="Disordered" evidence="1">
    <location>
        <begin position="1"/>
        <end position="75"/>
    </location>
</feature>
<evidence type="ECO:0000256" key="1">
    <source>
        <dbReference type="SAM" id="MobiDB-lite"/>
    </source>
</evidence>
<proteinExistence type="predicted"/>
<name>M7BDC1_CHEMY</name>
<evidence type="ECO:0000313" key="3">
    <source>
        <dbReference type="Proteomes" id="UP000031443"/>
    </source>
</evidence>
<keyword evidence="3" id="KW-1185">Reference proteome</keyword>
<dbReference type="EMBL" id="KB551570">
    <property type="protein sequence ID" value="EMP30143.1"/>
    <property type="molecule type" value="Genomic_DNA"/>
</dbReference>
<reference evidence="3" key="1">
    <citation type="journal article" date="2013" name="Nat. Genet.">
        <title>The draft genomes of soft-shell turtle and green sea turtle yield insights into the development and evolution of the turtle-specific body plan.</title>
        <authorList>
            <person name="Wang Z."/>
            <person name="Pascual-Anaya J."/>
            <person name="Zadissa A."/>
            <person name="Li W."/>
            <person name="Niimura Y."/>
            <person name="Huang Z."/>
            <person name="Li C."/>
            <person name="White S."/>
            <person name="Xiong Z."/>
            <person name="Fang D."/>
            <person name="Wang B."/>
            <person name="Ming Y."/>
            <person name="Chen Y."/>
            <person name="Zheng Y."/>
            <person name="Kuraku S."/>
            <person name="Pignatelli M."/>
            <person name="Herrero J."/>
            <person name="Beal K."/>
            <person name="Nozawa M."/>
            <person name="Li Q."/>
            <person name="Wang J."/>
            <person name="Zhang H."/>
            <person name="Yu L."/>
            <person name="Shigenobu S."/>
            <person name="Wang J."/>
            <person name="Liu J."/>
            <person name="Flicek P."/>
            <person name="Searle S."/>
            <person name="Wang J."/>
            <person name="Kuratani S."/>
            <person name="Yin Y."/>
            <person name="Aken B."/>
            <person name="Zhang G."/>
            <person name="Irie N."/>
        </authorList>
    </citation>
    <scope>NUCLEOTIDE SEQUENCE [LARGE SCALE GENOMIC DNA]</scope>
</reference>
<dbReference type="AlphaFoldDB" id="M7BDC1"/>
<protein>
    <submittedName>
        <fullName evidence="2">Uncharacterized protein</fullName>
    </submittedName>
</protein>